<reference evidence="2" key="1">
    <citation type="journal article" date="2021" name="Nat. Commun.">
        <title>Genetic determinants of endophytism in the Arabidopsis root mycobiome.</title>
        <authorList>
            <person name="Mesny F."/>
            <person name="Miyauchi S."/>
            <person name="Thiergart T."/>
            <person name="Pickel B."/>
            <person name="Atanasova L."/>
            <person name="Karlsson M."/>
            <person name="Huettel B."/>
            <person name="Barry K.W."/>
            <person name="Haridas S."/>
            <person name="Chen C."/>
            <person name="Bauer D."/>
            <person name="Andreopoulos W."/>
            <person name="Pangilinan J."/>
            <person name="LaButti K."/>
            <person name="Riley R."/>
            <person name="Lipzen A."/>
            <person name="Clum A."/>
            <person name="Drula E."/>
            <person name="Henrissat B."/>
            <person name="Kohler A."/>
            <person name="Grigoriev I.V."/>
            <person name="Martin F.M."/>
            <person name="Hacquard S."/>
        </authorList>
    </citation>
    <scope>NUCLEOTIDE SEQUENCE</scope>
    <source>
        <strain evidence="2">MPI-CAGE-CH-0235</strain>
    </source>
</reference>
<feature type="compositionally biased region" description="Basic and acidic residues" evidence="1">
    <location>
        <begin position="39"/>
        <end position="48"/>
    </location>
</feature>
<evidence type="ECO:0000313" key="3">
    <source>
        <dbReference type="Proteomes" id="UP000813444"/>
    </source>
</evidence>
<proteinExistence type="predicted"/>
<dbReference type="Proteomes" id="UP000813444">
    <property type="component" value="Unassembled WGS sequence"/>
</dbReference>
<accession>A0A8K0WSF6</accession>
<organism evidence="2 3">
    <name type="scientific">Stachybotrys elegans</name>
    <dbReference type="NCBI Taxonomy" id="80388"/>
    <lineage>
        <taxon>Eukaryota</taxon>
        <taxon>Fungi</taxon>
        <taxon>Dikarya</taxon>
        <taxon>Ascomycota</taxon>
        <taxon>Pezizomycotina</taxon>
        <taxon>Sordariomycetes</taxon>
        <taxon>Hypocreomycetidae</taxon>
        <taxon>Hypocreales</taxon>
        <taxon>Stachybotryaceae</taxon>
        <taxon>Stachybotrys</taxon>
    </lineage>
</organism>
<feature type="region of interest" description="Disordered" evidence="1">
    <location>
        <begin position="1"/>
        <end position="48"/>
    </location>
</feature>
<evidence type="ECO:0000256" key="1">
    <source>
        <dbReference type="SAM" id="MobiDB-lite"/>
    </source>
</evidence>
<dbReference type="AlphaFoldDB" id="A0A8K0WSF6"/>
<dbReference type="OrthoDB" id="5140732at2759"/>
<sequence>MPAIRKTRMQSRAARSKSQEHAQDVEAVAETVSGAEGSPAHRDKQRQSEFEALAHPEPAFLAIGNAPVTATPTEHWATGLLAESGENSVIRLMWPELIILVKVTASMFPSGFPWEKLSHATQSKISSWASDPAKYISGNAIGSGRRFFEAWIHRFLYDNLFSPACEDKWWGEEWHHFGKAFISTRGQVDRTHLEESILFHNARRLHAHYLIRRYGPHTDLERLRRLFYREFGFILSANSTPIHVVKKTVNEMTLEAVRIDMCLIAAHRDIAVEFWDPASGCVKDFPFDEQSGDMEYDHFIEHPYPTGPLDGRLVAFISKPRLTVHGIVVNFSCTPHPDWDELDPSDIYFAFRTLGAMPDVPGYAFQELAKPLGVIVASTRDEAEAMKAVGKEE</sequence>
<gene>
    <name evidence="2" type="ORF">B0I35DRAFT_477333</name>
</gene>
<keyword evidence="3" id="KW-1185">Reference proteome</keyword>
<dbReference type="EMBL" id="JAGPNK010000005">
    <property type="protein sequence ID" value="KAH7320782.1"/>
    <property type="molecule type" value="Genomic_DNA"/>
</dbReference>
<comment type="caution">
    <text evidence="2">The sequence shown here is derived from an EMBL/GenBank/DDBJ whole genome shotgun (WGS) entry which is preliminary data.</text>
</comment>
<name>A0A8K0WSF6_9HYPO</name>
<evidence type="ECO:0000313" key="2">
    <source>
        <dbReference type="EMBL" id="KAH7320782.1"/>
    </source>
</evidence>
<protein>
    <submittedName>
        <fullName evidence="2">Uncharacterized protein</fullName>
    </submittedName>
</protein>